<comment type="caution">
    <text evidence="6">The sequence shown here is derived from an EMBL/GenBank/DDBJ whole genome shotgun (WGS) entry which is preliminary data.</text>
</comment>
<evidence type="ECO:0000256" key="2">
    <source>
        <dbReference type="ARBA" id="ARBA00023015"/>
    </source>
</evidence>
<evidence type="ECO:0000259" key="5">
    <source>
        <dbReference type="PROSITE" id="PS50931"/>
    </source>
</evidence>
<dbReference type="SUPFAM" id="SSF53850">
    <property type="entry name" value="Periplasmic binding protein-like II"/>
    <property type="match status" value="1"/>
</dbReference>
<evidence type="ECO:0000256" key="3">
    <source>
        <dbReference type="ARBA" id="ARBA00023125"/>
    </source>
</evidence>
<dbReference type="PANTHER" id="PTHR30346:SF29">
    <property type="entry name" value="LYSR SUBSTRATE-BINDING"/>
    <property type="match status" value="1"/>
</dbReference>
<dbReference type="GO" id="GO:0032993">
    <property type="term" value="C:protein-DNA complex"/>
    <property type="evidence" value="ECO:0007669"/>
    <property type="project" value="TreeGrafter"/>
</dbReference>
<keyword evidence="4" id="KW-0804">Transcription</keyword>
<dbReference type="PROSITE" id="PS50931">
    <property type="entry name" value="HTH_LYSR"/>
    <property type="match status" value="1"/>
</dbReference>
<dbReference type="Gene3D" id="3.40.190.10">
    <property type="entry name" value="Periplasmic binding protein-like II"/>
    <property type="match status" value="2"/>
</dbReference>
<organism evidence="6 7">
    <name type="scientific">Demequina lignilytica</name>
    <dbReference type="NCBI Taxonomy" id="3051663"/>
    <lineage>
        <taxon>Bacteria</taxon>
        <taxon>Bacillati</taxon>
        <taxon>Actinomycetota</taxon>
        <taxon>Actinomycetes</taxon>
        <taxon>Micrococcales</taxon>
        <taxon>Demequinaceae</taxon>
        <taxon>Demequina</taxon>
    </lineage>
</organism>
<accession>A0AB35MK96</accession>
<dbReference type="InterPro" id="IPR005119">
    <property type="entry name" value="LysR_subst-bd"/>
</dbReference>
<feature type="domain" description="HTH lysR-type" evidence="5">
    <location>
        <begin position="2"/>
        <end position="61"/>
    </location>
</feature>
<name>A0AB35MK96_9MICO</name>
<evidence type="ECO:0000256" key="4">
    <source>
        <dbReference type="ARBA" id="ARBA00023163"/>
    </source>
</evidence>
<dbReference type="InterPro" id="IPR036388">
    <property type="entry name" value="WH-like_DNA-bd_sf"/>
</dbReference>
<protein>
    <submittedName>
        <fullName evidence="6">LysR family transcriptional regulator</fullName>
    </submittedName>
</protein>
<proteinExistence type="inferred from homology"/>
<gene>
    <name evidence="6" type="ORF">QQ002_11970</name>
</gene>
<dbReference type="InterPro" id="IPR036390">
    <property type="entry name" value="WH_DNA-bd_sf"/>
</dbReference>
<sequence>MIDVERLLILREVARHGSKAAAARALTLSEPTVAHHLRALERRAGVPLTMRSGRVTRLTPTGEALLRHADSIAASLEDAERCLHRHSGLQVGRLRIATFTSFAATVLPRPLAMFARTYPGVEVGFEEKETDDALAMLRAGEADLAISFSDSATPAPADLPLVELERDEYLAILPASHPLAGRDRIDLGSLADERWISGCVRCRTHLVAHAADAGFAPNIAFLTEDYVAAQRLIAEELGVALLPRMALDASPAIPGIVAIPTQPPTYRDIFVAMPAEPAPAAAAFAELLTGGSLA</sequence>
<dbReference type="SUPFAM" id="SSF46785">
    <property type="entry name" value="Winged helix' DNA-binding domain"/>
    <property type="match status" value="1"/>
</dbReference>
<dbReference type="RefSeq" id="WP_301160883.1">
    <property type="nucleotide sequence ID" value="NZ_JAUHQB010000010.1"/>
</dbReference>
<dbReference type="AlphaFoldDB" id="A0AB35MK96"/>
<dbReference type="Gene3D" id="1.10.10.10">
    <property type="entry name" value="Winged helix-like DNA-binding domain superfamily/Winged helix DNA-binding domain"/>
    <property type="match status" value="1"/>
</dbReference>
<dbReference type="Pfam" id="PF03466">
    <property type="entry name" value="LysR_substrate"/>
    <property type="match status" value="1"/>
</dbReference>
<dbReference type="GO" id="GO:0003677">
    <property type="term" value="F:DNA binding"/>
    <property type="evidence" value="ECO:0007669"/>
    <property type="project" value="UniProtKB-KW"/>
</dbReference>
<keyword evidence="2" id="KW-0805">Transcription regulation</keyword>
<dbReference type="EMBL" id="JAUHQB010000010">
    <property type="protein sequence ID" value="MDN4484259.1"/>
    <property type="molecule type" value="Genomic_DNA"/>
</dbReference>
<evidence type="ECO:0000313" key="7">
    <source>
        <dbReference type="Proteomes" id="UP001172756"/>
    </source>
</evidence>
<dbReference type="GO" id="GO:0003700">
    <property type="term" value="F:DNA-binding transcription factor activity"/>
    <property type="evidence" value="ECO:0007669"/>
    <property type="project" value="InterPro"/>
</dbReference>
<evidence type="ECO:0000313" key="6">
    <source>
        <dbReference type="EMBL" id="MDN4484259.1"/>
    </source>
</evidence>
<comment type="similarity">
    <text evidence="1">Belongs to the LysR transcriptional regulatory family.</text>
</comment>
<reference evidence="6 7" key="1">
    <citation type="submission" date="2023-06" db="EMBL/GenBank/DDBJ databases">
        <title>SYSU T0a273.</title>
        <authorList>
            <person name="Gao L."/>
            <person name="Fang B.-Z."/>
            <person name="Li W.-J."/>
        </authorList>
    </citation>
    <scope>NUCLEOTIDE SEQUENCE [LARGE SCALE GENOMIC DNA]</scope>
    <source>
        <strain evidence="6 7">SYSU T0a273</strain>
    </source>
</reference>
<keyword evidence="3" id="KW-0238">DNA-binding</keyword>
<dbReference type="InterPro" id="IPR000847">
    <property type="entry name" value="LysR_HTH_N"/>
</dbReference>
<dbReference type="Proteomes" id="UP001172756">
    <property type="component" value="Unassembled WGS sequence"/>
</dbReference>
<evidence type="ECO:0000256" key="1">
    <source>
        <dbReference type="ARBA" id="ARBA00009437"/>
    </source>
</evidence>
<dbReference type="Pfam" id="PF00126">
    <property type="entry name" value="HTH_1"/>
    <property type="match status" value="1"/>
</dbReference>
<dbReference type="PANTHER" id="PTHR30346">
    <property type="entry name" value="TRANSCRIPTIONAL DUAL REGULATOR HCAR-RELATED"/>
    <property type="match status" value="1"/>
</dbReference>
<dbReference type="CDD" id="cd08423">
    <property type="entry name" value="PBP2_LTTR_like_6"/>
    <property type="match status" value="1"/>
</dbReference>